<evidence type="ECO:0000256" key="4">
    <source>
        <dbReference type="ARBA" id="ARBA00023125"/>
    </source>
</evidence>
<dbReference type="InterPro" id="IPR009057">
    <property type="entry name" value="Homeodomain-like_sf"/>
</dbReference>
<dbReference type="AlphaFoldDB" id="A0A5B9Q470"/>
<reference evidence="7 8" key="1">
    <citation type="submission" date="2019-08" db="EMBL/GenBank/DDBJ databases">
        <title>Deep-cultivation of Planctomycetes and their phenomic and genomic characterization uncovers novel biology.</title>
        <authorList>
            <person name="Wiegand S."/>
            <person name="Jogler M."/>
            <person name="Boedeker C."/>
            <person name="Pinto D."/>
            <person name="Vollmers J."/>
            <person name="Rivas-Marin E."/>
            <person name="Kohn T."/>
            <person name="Peeters S.H."/>
            <person name="Heuer A."/>
            <person name="Rast P."/>
            <person name="Oberbeckmann S."/>
            <person name="Bunk B."/>
            <person name="Jeske O."/>
            <person name="Meyerdierks A."/>
            <person name="Storesund J.E."/>
            <person name="Kallscheuer N."/>
            <person name="Luecker S."/>
            <person name="Lage O.M."/>
            <person name="Pohl T."/>
            <person name="Merkel B.J."/>
            <person name="Hornburger P."/>
            <person name="Mueller R.-W."/>
            <person name="Bruemmer F."/>
            <person name="Labrenz M."/>
            <person name="Spormann A.M."/>
            <person name="Op den Camp H."/>
            <person name="Overmann J."/>
            <person name="Amann R."/>
            <person name="Jetten M.S.M."/>
            <person name="Mascher T."/>
            <person name="Medema M.H."/>
            <person name="Devos D.P."/>
            <person name="Kaster A.-K."/>
            <person name="Ovreas L."/>
            <person name="Rohde M."/>
            <person name="Galperin M.Y."/>
            <person name="Jogler C."/>
        </authorList>
    </citation>
    <scope>NUCLEOTIDE SEQUENCE [LARGE SCALE GENOMIC DNA]</scope>
    <source>
        <strain evidence="7 8">Pr1d</strain>
    </source>
</reference>
<dbReference type="GO" id="GO:0006355">
    <property type="term" value="P:regulation of DNA-templated transcription"/>
    <property type="evidence" value="ECO:0007669"/>
    <property type="project" value="InterPro"/>
</dbReference>
<dbReference type="InterPro" id="IPR044398">
    <property type="entry name" value="Globin-sensor_dom"/>
</dbReference>
<dbReference type="CDD" id="cd00009">
    <property type="entry name" value="AAA"/>
    <property type="match status" value="1"/>
</dbReference>
<evidence type="ECO:0000256" key="2">
    <source>
        <dbReference type="ARBA" id="ARBA00022840"/>
    </source>
</evidence>
<dbReference type="InterPro" id="IPR012292">
    <property type="entry name" value="Globin/Proto"/>
</dbReference>
<dbReference type="GO" id="GO:0019825">
    <property type="term" value="F:oxygen binding"/>
    <property type="evidence" value="ECO:0007669"/>
    <property type="project" value="InterPro"/>
</dbReference>
<dbReference type="GO" id="GO:0043565">
    <property type="term" value="F:sequence-specific DNA binding"/>
    <property type="evidence" value="ECO:0007669"/>
    <property type="project" value="InterPro"/>
</dbReference>
<dbReference type="Gene3D" id="1.10.490.10">
    <property type="entry name" value="Globins"/>
    <property type="match status" value="1"/>
</dbReference>
<dbReference type="FunFam" id="3.40.50.300:FF:000006">
    <property type="entry name" value="DNA-binding transcriptional regulator NtrC"/>
    <property type="match status" value="1"/>
</dbReference>
<dbReference type="InterPro" id="IPR058031">
    <property type="entry name" value="AAA_lid_NorR"/>
</dbReference>
<keyword evidence="2" id="KW-0067">ATP-binding</keyword>
<dbReference type="Pfam" id="PF00158">
    <property type="entry name" value="Sigma54_activat"/>
    <property type="match status" value="1"/>
</dbReference>
<dbReference type="InterPro" id="IPR002197">
    <property type="entry name" value="HTH_Fis"/>
</dbReference>
<dbReference type="InterPro" id="IPR009050">
    <property type="entry name" value="Globin-like_sf"/>
</dbReference>
<sequence length="487" mass="55032">MQPPESYEKYLDLQQYIDLNDEDLRRIAAVRERLLAHSAPIIDDFYTEISRHPQTARVITGGNSQIAQLKFSLRQWLRQLLSGPYDSDYLALRTRVGQRHVAIGLDQVYTCVALSRMRNGLIRLLSDTWQEAPDELLLTIQTLNKLLDLDQAIIEDAYQAAFLAQSQNLSKENLQLRVALEREQRSTHIVGNSEAMLEVYRLIDRTAATDKPILIQGESGTGKELVAKALHRASRFSGKPLVVINCAALPESLLESELFGHEKGAFTGAIASKPGLFEVADGGTLFIDEIGELAGGLQAKLLRVLEDGSLRRVGSVKERRVNVRLLAATNRDLAIEIEKGRFREDLYYRINVLTILLPPLRERRGDILQLVSHFTGKSWNWDSRFMEVLENYSWPGNVRQLRNAIERTKVLAEEDTLLAENLPPEILRTGSELAPHKPGSEADLETINRSHIADTFKRYSGNKARTARALGISRRTLYRLLEKHAIE</sequence>
<proteinExistence type="predicted"/>
<dbReference type="Gene3D" id="3.40.50.300">
    <property type="entry name" value="P-loop containing nucleotide triphosphate hydrolases"/>
    <property type="match status" value="1"/>
</dbReference>
<dbReference type="Gene3D" id="1.10.8.60">
    <property type="match status" value="1"/>
</dbReference>
<dbReference type="EMBL" id="CP042913">
    <property type="protein sequence ID" value="QEG33777.1"/>
    <property type="molecule type" value="Genomic_DNA"/>
</dbReference>
<keyword evidence="4" id="KW-0238">DNA-binding</keyword>
<gene>
    <name evidence="7" type="primary">vnfA</name>
    <name evidence="7" type="ORF">Pr1d_10470</name>
</gene>
<dbReference type="SUPFAM" id="SSF52540">
    <property type="entry name" value="P-loop containing nucleoside triphosphate hydrolases"/>
    <property type="match status" value="1"/>
</dbReference>
<dbReference type="InterPro" id="IPR027417">
    <property type="entry name" value="P-loop_NTPase"/>
</dbReference>
<dbReference type="SUPFAM" id="SSF46458">
    <property type="entry name" value="Globin-like"/>
    <property type="match status" value="1"/>
</dbReference>
<dbReference type="PROSITE" id="PS00688">
    <property type="entry name" value="SIGMA54_INTERACT_3"/>
    <property type="match status" value="1"/>
</dbReference>
<evidence type="ECO:0000313" key="8">
    <source>
        <dbReference type="Proteomes" id="UP000323917"/>
    </source>
</evidence>
<dbReference type="PANTHER" id="PTHR32071">
    <property type="entry name" value="TRANSCRIPTIONAL REGULATORY PROTEIN"/>
    <property type="match status" value="1"/>
</dbReference>
<dbReference type="InterPro" id="IPR025944">
    <property type="entry name" value="Sigma_54_int_dom_CS"/>
</dbReference>
<dbReference type="InterPro" id="IPR039379">
    <property type="entry name" value="Protoglobin_sensor_dom"/>
</dbReference>
<keyword evidence="8" id="KW-1185">Reference proteome</keyword>
<dbReference type="PROSITE" id="PS00675">
    <property type="entry name" value="SIGMA54_INTERACT_1"/>
    <property type="match status" value="1"/>
</dbReference>
<dbReference type="CDD" id="cd01068">
    <property type="entry name" value="globin_sensor"/>
    <property type="match status" value="1"/>
</dbReference>
<dbReference type="PRINTS" id="PR01590">
    <property type="entry name" value="HTHFIS"/>
</dbReference>
<dbReference type="RefSeq" id="WP_148072502.1">
    <property type="nucleotide sequence ID" value="NZ_CP042913.1"/>
</dbReference>
<evidence type="ECO:0000256" key="3">
    <source>
        <dbReference type="ARBA" id="ARBA00023015"/>
    </source>
</evidence>
<dbReference type="Pfam" id="PF02954">
    <property type="entry name" value="HTH_8"/>
    <property type="match status" value="1"/>
</dbReference>
<dbReference type="InterPro" id="IPR002078">
    <property type="entry name" value="Sigma_54_int"/>
</dbReference>
<keyword evidence="5" id="KW-0804">Transcription</keyword>
<evidence type="ECO:0000259" key="6">
    <source>
        <dbReference type="PROSITE" id="PS50045"/>
    </source>
</evidence>
<dbReference type="PANTHER" id="PTHR32071:SF100">
    <property type="entry name" value="RESPONSE REGULATOR PROTEIN PILR"/>
    <property type="match status" value="1"/>
</dbReference>
<dbReference type="SUPFAM" id="SSF46689">
    <property type="entry name" value="Homeodomain-like"/>
    <property type="match status" value="1"/>
</dbReference>
<dbReference type="InterPro" id="IPR003593">
    <property type="entry name" value="AAA+_ATPase"/>
</dbReference>
<organism evidence="7 8">
    <name type="scientific">Bythopirellula goksoeyrii</name>
    <dbReference type="NCBI Taxonomy" id="1400387"/>
    <lineage>
        <taxon>Bacteria</taxon>
        <taxon>Pseudomonadati</taxon>
        <taxon>Planctomycetota</taxon>
        <taxon>Planctomycetia</taxon>
        <taxon>Pirellulales</taxon>
        <taxon>Lacipirellulaceae</taxon>
        <taxon>Bythopirellula</taxon>
    </lineage>
</organism>
<accession>A0A5B9Q470</accession>
<dbReference type="PROSITE" id="PS50045">
    <property type="entry name" value="SIGMA54_INTERACT_4"/>
    <property type="match status" value="1"/>
</dbReference>
<dbReference type="OrthoDB" id="9807827at2"/>
<dbReference type="PROSITE" id="PS00676">
    <property type="entry name" value="SIGMA54_INTERACT_2"/>
    <property type="match status" value="1"/>
</dbReference>
<dbReference type="Proteomes" id="UP000323917">
    <property type="component" value="Chromosome"/>
</dbReference>
<dbReference type="InterPro" id="IPR025943">
    <property type="entry name" value="Sigma_54_int_dom_ATP-bd_2"/>
</dbReference>
<dbReference type="KEGG" id="bgok:Pr1d_10470"/>
<dbReference type="InterPro" id="IPR025662">
    <property type="entry name" value="Sigma_54_int_dom_ATP-bd_1"/>
</dbReference>
<feature type="domain" description="Sigma-54 factor interaction" evidence="6">
    <location>
        <begin position="189"/>
        <end position="410"/>
    </location>
</feature>
<dbReference type="GO" id="GO:0020037">
    <property type="term" value="F:heme binding"/>
    <property type="evidence" value="ECO:0007669"/>
    <property type="project" value="InterPro"/>
</dbReference>
<evidence type="ECO:0000256" key="5">
    <source>
        <dbReference type="ARBA" id="ARBA00023163"/>
    </source>
</evidence>
<evidence type="ECO:0000313" key="7">
    <source>
        <dbReference type="EMBL" id="QEG33777.1"/>
    </source>
</evidence>
<dbReference type="Pfam" id="PF25601">
    <property type="entry name" value="AAA_lid_14"/>
    <property type="match status" value="1"/>
</dbReference>
<keyword evidence="3" id="KW-0805">Transcription regulation</keyword>
<dbReference type="Pfam" id="PF11563">
    <property type="entry name" value="Protoglobin"/>
    <property type="match status" value="1"/>
</dbReference>
<name>A0A5B9Q470_9BACT</name>
<dbReference type="SMART" id="SM00382">
    <property type="entry name" value="AAA"/>
    <property type="match status" value="1"/>
</dbReference>
<keyword evidence="1" id="KW-0547">Nucleotide-binding</keyword>
<protein>
    <submittedName>
        <fullName evidence="7">Nitrogen fixation protein VnfA</fullName>
    </submittedName>
</protein>
<evidence type="ECO:0000256" key="1">
    <source>
        <dbReference type="ARBA" id="ARBA00022741"/>
    </source>
</evidence>
<dbReference type="GO" id="GO:0005524">
    <property type="term" value="F:ATP binding"/>
    <property type="evidence" value="ECO:0007669"/>
    <property type="project" value="UniProtKB-KW"/>
</dbReference>
<dbReference type="Gene3D" id="1.10.10.60">
    <property type="entry name" value="Homeodomain-like"/>
    <property type="match status" value="1"/>
</dbReference>